<organism evidence="2 3">
    <name type="scientific">Liparis tanakae</name>
    <name type="common">Tanaka's snailfish</name>
    <dbReference type="NCBI Taxonomy" id="230148"/>
    <lineage>
        <taxon>Eukaryota</taxon>
        <taxon>Metazoa</taxon>
        <taxon>Chordata</taxon>
        <taxon>Craniata</taxon>
        <taxon>Vertebrata</taxon>
        <taxon>Euteleostomi</taxon>
        <taxon>Actinopterygii</taxon>
        <taxon>Neopterygii</taxon>
        <taxon>Teleostei</taxon>
        <taxon>Neoteleostei</taxon>
        <taxon>Acanthomorphata</taxon>
        <taxon>Eupercaria</taxon>
        <taxon>Perciformes</taxon>
        <taxon>Cottioidei</taxon>
        <taxon>Cottales</taxon>
        <taxon>Liparidae</taxon>
        <taxon>Liparis</taxon>
    </lineage>
</organism>
<evidence type="ECO:0000313" key="2">
    <source>
        <dbReference type="EMBL" id="TNN41926.1"/>
    </source>
</evidence>
<gene>
    <name evidence="2" type="ORF">EYF80_047922</name>
</gene>
<feature type="compositionally biased region" description="Low complexity" evidence="1">
    <location>
        <begin position="41"/>
        <end position="52"/>
    </location>
</feature>
<evidence type="ECO:0000313" key="3">
    <source>
        <dbReference type="Proteomes" id="UP000314294"/>
    </source>
</evidence>
<dbReference type="EMBL" id="SRLO01001073">
    <property type="protein sequence ID" value="TNN41926.1"/>
    <property type="molecule type" value="Genomic_DNA"/>
</dbReference>
<reference evidence="2 3" key="1">
    <citation type="submission" date="2019-03" db="EMBL/GenBank/DDBJ databases">
        <title>First draft genome of Liparis tanakae, snailfish: a comprehensive survey of snailfish specific genes.</title>
        <authorList>
            <person name="Kim W."/>
            <person name="Song I."/>
            <person name="Jeong J.-H."/>
            <person name="Kim D."/>
            <person name="Kim S."/>
            <person name="Ryu S."/>
            <person name="Song J.Y."/>
            <person name="Lee S.K."/>
        </authorList>
    </citation>
    <scope>NUCLEOTIDE SEQUENCE [LARGE SCALE GENOMIC DNA]</scope>
    <source>
        <tissue evidence="2">Muscle</tissue>
    </source>
</reference>
<feature type="compositionally biased region" description="Polar residues" evidence="1">
    <location>
        <begin position="60"/>
        <end position="77"/>
    </location>
</feature>
<evidence type="ECO:0000256" key="1">
    <source>
        <dbReference type="SAM" id="MobiDB-lite"/>
    </source>
</evidence>
<feature type="compositionally biased region" description="Basic and acidic residues" evidence="1">
    <location>
        <begin position="122"/>
        <end position="132"/>
    </location>
</feature>
<comment type="caution">
    <text evidence="2">The sequence shown here is derived from an EMBL/GenBank/DDBJ whole genome shotgun (WGS) entry which is preliminary data.</text>
</comment>
<feature type="region of interest" description="Disordered" evidence="1">
    <location>
        <begin position="41"/>
        <end position="132"/>
    </location>
</feature>
<dbReference type="AlphaFoldDB" id="A0A4Z2FKZ5"/>
<keyword evidence="3" id="KW-1185">Reference proteome</keyword>
<dbReference type="Proteomes" id="UP000314294">
    <property type="component" value="Unassembled WGS sequence"/>
</dbReference>
<protein>
    <submittedName>
        <fullName evidence="2">Uncharacterized protein</fullName>
    </submittedName>
</protein>
<name>A0A4Z2FKZ5_9TELE</name>
<accession>A0A4Z2FKZ5</accession>
<feature type="compositionally biased region" description="Basic and acidic residues" evidence="1">
    <location>
        <begin position="89"/>
        <end position="109"/>
    </location>
</feature>
<proteinExistence type="predicted"/>
<sequence length="132" mass="14290">MSGSPCSSPPFSVKPQGAPPLSWTWMWWKETSCSTVSMLSRRPVPVLSPSPSCRYRASGAASTPTAENFGETNSNGGEVTGENIPPMSRDSRQRASNEKRGRGRGDQRNNRCIVVGQTKNHTVTERPAGRGL</sequence>